<dbReference type="EMBL" id="CATQJA010001648">
    <property type="protein sequence ID" value="CAJ0568068.1"/>
    <property type="molecule type" value="Genomic_DNA"/>
</dbReference>
<evidence type="ECO:0000256" key="1">
    <source>
        <dbReference type="SAM" id="MobiDB-lite"/>
    </source>
</evidence>
<keyword evidence="3" id="KW-1185">Reference proteome</keyword>
<name>A0AA36CGQ0_9BILA</name>
<comment type="caution">
    <text evidence="2">The sequence shown here is derived from an EMBL/GenBank/DDBJ whole genome shotgun (WGS) entry which is preliminary data.</text>
</comment>
<feature type="compositionally biased region" description="Polar residues" evidence="1">
    <location>
        <begin position="26"/>
        <end position="35"/>
    </location>
</feature>
<evidence type="ECO:0000313" key="2">
    <source>
        <dbReference type="EMBL" id="CAJ0568068.1"/>
    </source>
</evidence>
<feature type="region of interest" description="Disordered" evidence="1">
    <location>
        <begin position="1"/>
        <end position="52"/>
    </location>
</feature>
<organism evidence="2 3">
    <name type="scientific">Mesorhabditis spiculigera</name>
    <dbReference type="NCBI Taxonomy" id="96644"/>
    <lineage>
        <taxon>Eukaryota</taxon>
        <taxon>Metazoa</taxon>
        <taxon>Ecdysozoa</taxon>
        <taxon>Nematoda</taxon>
        <taxon>Chromadorea</taxon>
        <taxon>Rhabditida</taxon>
        <taxon>Rhabditina</taxon>
        <taxon>Rhabditomorpha</taxon>
        <taxon>Rhabditoidea</taxon>
        <taxon>Rhabditidae</taxon>
        <taxon>Mesorhabditinae</taxon>
        <taxon>Mesorhabditis</taxon>
    </lineage>
</organism>
<dbReference type="Proteomes" id="UP001177023">
    <property type="component" value="Unassembled WGS sequence"/>
</dbReference>
<reference evidence="2" key="1">
    <citation type="submission" date="2023-06" db="EMBL/GenBank/DDBJ databases">
        <authorList>
            <person name="Delattre M."/>
        </authorList>
    </citation>
    <scope>NUCLEOTIDE SEQUENCE</scope>
    <source>
        <strain evidence="2">AF72</strain>
    </source>
</reference>
<protein>
    <recommendedName>
        <fullName evidence="4">Endonuclease/exonuclease/phosphatase domain-containing protein</fullName>
    </recommendedName>
</protein>
<sequence length="561" mass="63599">MSEFETFRNPRNNADDDDEEDDKSSEQINLSQNAGTDEKNTECQQAGNMMEEDPVTENLIETLHEAEIEDQEGEQGAEPLLGPPTTGWEPEHTHLYWNICKLGAHGTNKRSWLQLQKFLRKRVLEVCCLSEVHLSPTALEDYKTECKGLGYTLVVPEITYKPASDLKDGKLLTSYNSWMERKKSAGSAPLGDSKCEIKLGNQEPKSAEPRLNVTTSTTVQTVLNEQLLEPADGILQELQAINQQDIAKEICDETCYNLVIIRGLDGEIKVTTLELIPNGSARAKTDRLTYFEYDDILYVFLHRQTRYGYKFEEALDNLLKESLLCLMKDKGDLLFFGDFNAGLVNWNRFEVDREYEAPANAVTFLTTKRELGLTREWACEFTNKQSTSQLDAVLSRLKADGSPDGVQPKGKCHVVMLYKPETGTKKRRSTSLSPKEPETLSDHKALFFSIIKNAWHVQTAPQKKLYFNEVGDSSTLEAYLRIYNKSVWPQPDVGARHDKEGRAVVKDLIHDTLHIEDGANRLVKITAQITAGPIEKNARKWIILTNVKTGEEHHVRIKYNK</sequence>
<accession>A0AA36CGQ0</accession>
<evidence type="ECO:0000313" key="3">
    <source>
        <dbReference type="Proteomes" id="UP001177023"/>
    </source>
</evidence>
<proteinExistence type="predicted"/>
<evidence type="ECO:0008006" key="4">
    <source>
        <dbReference type="Google" id="ProtNLM"/>
    </source>
</evidence>
<dbReference type="AlphaFoldDB" id="A0AA36CGQ0"/>
<gene>
    <name evidence="2" type="ORF">MSPICULIGERA_LOCUS6595</name>
</gene>
<feature type="non-terminal residue" evidence="2">
    <location>
        <position position="561"/>
    </location>
</feature>